<protein>
    <recommendedName>
        <fullName evidence="4">Transposase</fullName>
    </recommendedName>
</protein>
<evidence type="ECO:0008006" key="4">
    <source>
        <dbReference type="Google" id="ProtNLM"/>
    </source>
</evidence>
<feature type="non-terminal residue" evidence="2">
    <location>
        <position position="173"/>
    </location>
</feature>
<keyword evidence="1" id="KW-1133">Transmembrane helix</keyword>
<dbReference type="AlphaFoldDB" id="A0A9P6QQ23"/>
<evidence type="ECO:0000256" key="1">
    <source>
        <dbReference type="SAM" id="Phobius"/>
    </source>
</evidence>
<comment type="caution">
    <text evidence="2">The sequence shown here is derived from an EMBL/GenBank/DDBJ whole genome shotgun (WGS) entry which is preliminary data.</text>
</comment>
<feature type="transmembrane region" description="Helical" evidence="1">
    <location>
        <begin position="133"/>
        <end position="150"/>
    </location>
</feature>
<sequence length="173" mass="19780">MKQFSTELFACEADAHKTFRREQKSHPLFILTPTVASVEKYEKAGRPKKGETKQCVGYQIQVQIQRNDEAIQKLLQTKGRFILATNDGDKQGYPDKRILADYKAQQTVENGFRFLKNPDFLADTLFLKSPQRIAALMMVMTLCLMVYNLAQFQVRAKLEAYADTLPNQLGKPT</sequence>
<evidence type="ECO:0000313" key="2">
    <source>
        <dbReference type="EMBL" id="KAG0278848.1"/>
    </source>
</evidence>
<organism evidence="2 3">
    <name type="scientific">Linnemannia gamsii</name>
    <dbReference type="NCBI Taxonomy" id="64522"/>
    <lineage>
        <taxon>Eukaryota</taxon>
        <taxon>Fungi</taxon>
        <taxon>Fungi incertae sedis</taxon>
        <taxon>Mucoromycota</taxon>
        <taxon>Mortierellomycotina</taxon>
        <taxon>Mortierellomycetes</taxon>
        <taxon>Mortierellales</taxon>
        <taxon>Mortierellaceae</taxon>
        <taxon>Linnemannia</taxon>
    </lineage>
</organism>
<dbReference type="PANTHER" id="PTHR34614">
    <property type="match status" value="1"/>
</dbReference>
<dbReference type="NCBIfam" id="NF033559">
    <property type="entry name" value="transpos_IS1634"/>
    <property type="match status" value="1"/>
</dbReference>
<dbReference type="EMBL" id="JAAAIN010004715">
    <property type="protein sequence ID" value="KAG0278848.1"/>
    <property type="molecule type" value="Genomic_DNA"/>
</dbReference>
<name>A0A9P6QQ23_9FUNG</name>
<dbReference type="Proteomes" id="UP000823405">
    <property type="component" value="Unassembled WGS sequence"/>
</dbReference>
<dbReference type="PANTHER" id="PTHR34614:SF2">
    <property type="entry name" value="TRANSPOSASE IS4-LIKE DOMAIN-CONTAINING PROTEIN"/>
    <property type="match status" value="1"/>
</dbReference>
<evidence type="ECO:0000313" key="3">
    <source>
        <dbReference type="Proteomes" id="UP000823405"/>
    </source>
</evidence>
<proteinExistence type="predicted"/>
<keyword evidence="1" id="KW-0812">Transmembrane</keyword>
<keyword evidence="1" id="KW-0472">Membrane</keyword>
<reference evidence="2" key="1">
    <citation type="journal article" date="2020" name="Fungal Divers.">
        <title>Resolving the Mortierellaceae phylogeny through synthesis of multi-gene phylogenetics and phylogenomics.</title>
        <authorList>
            <person name="Vandepol N."/>
            <person name="Liber J."/>
            <person name="Desiro A."/>
            <person name="Na H."/>
            <person name="Kennedy M."/>
            <person name="Barry K."/>
            <person name="Grigoriev I.V."/>
            <person name="Miller A.N."/>
            <person name="O'Donnell K."/>
            <person name="Stajich J.E."/>
            <person name="Bonito G."/>
        </authorList>
    </citation>
    <scope>NUCLEOTIDE SEQUENCE</scope>
    <source>
        <strain evidence="2">NVP60</strain>
    </source>
</reference>
<gene>
    <name evidence="2" type="ORF">BGZ97_009674</name>
</gene>
<accession>A0A9P6QQ23</accession>
<keyword evidence="3" id="KW-1185">Reference proteome</keyword>
<dbReference type="InterPro" id="IPR047654">
    <property type="entry name" value="IS1634_transpos"/>
</dbReference>